<sequence>MPNYKFSVQEKVELVKFHYQGLSYRENQAHFAVTHPDRPTPSLATIRNLVLKFEQSGSVDERTRKISQPNRQLSWDTKLDICLTVEEDPFKPISRIAQDLEISNASVRRVLREAKYRSYKFQVHQELLAGDNDSRLRFSQELMERLNADEGLLSRICFSDESTVILVGKPNRQNTRAWCRNNPRLFIQAGTQYPLKLNVWLGAIGNRLIGPFFIDGNLNGEKYLWLLRERIVPALRLIEEEIGEPVWFQQDGAPPHFTRTVRDYLDQQFPGRWIGRGSPEVEWPARSPDLAPLDYGLWGHLKNVLYAQGRIEDLAALQARILDILQNLSPDIISNTTNAFYDRLGYCAAAAEGHFEHFLKVLDLD</sequence>
<dbReference type="InterPro" id="IPR036397">
    <property type="entry name" value="RNaseH_sf"/>
</dbReference>
<reference evidence="3" key="1">
    <citation type="submission" date="2025-08" db="UniProtKB">
        <authorList>
            <consortium name="RefSeq"/>
        </authorList>
    </citation>
    <scope>IDENTIFICATION</scope>
    <source>
        <tissue evidence="3">Thorax and Abdomen</tissue>
    </source>
</reference>
<proteinExistence type="predicted"/>
<protein>
    <submittedName>
        <fullName evidence="3">Uncharacterized protein LOC124295634</fullName>
    </submittedName>
</protein>
<dbReference type="InterPro" id="IPR032135">
    <property type="entry name" value="DUF4817"/>
</dbReference>
<evidence type="ECO:0000259" key="1">
    <source>
        <dbReference type="Pfam" id="PF16087"/>
    </source>
</evidence>
<gene>
    <name evidence="3" type="primary">LOC124295634</name>
</gene>
<name>A0ABM3GPK3_NEOLC</name>
<dbReference type="Proteomes" id="UP000829291">
    <property type="component" value="Unplaced"/>
</dbReference>
<keyword evidence="2" id="KW-1185">Reference proteome</keyword>
<feature type="domain" description="DUF4817" evidence="1">
    <location>
        <begin position="7"/>
        <end position="59"/>
    </location>
</feature>
<dbReference type="Gene3D" id="3.30.420.10">
    <property type="entry name" value="Ribonuclease H-like superfamily/Ribonuclease H"/>
    <property type="match status" value="1"/>
</dbReference>
<dbReference type="PANTHER" id="PTHR47326:SF1">
    <property type="entry name" value="HTH PSQ-TYPE DOMAIN-CONTAINING PROTEIN"/>
    <property type="match status" value="1"/>
</dbReference>
<dbReference type="PANTHER" id="PTHR47326">
    <property type="entry name" value="TRANSPOSABLE ELEMENT TC3 TRANSPOSASE-LIKE PROTEIN"/>
    <property type="match status" value="1"/>
</dbReference>
<dbReference type="GeneID" id="124295634"/>
<dbReference type="RefSeq" id="XP_046602196.1">
    <property type="nucleotide sequence ID" value="XM_046746240.1"/>
</dbReference>
<accession>A0ABM3GPK3</accession>
<evidence type="ECO:0000313" key="3">
    <source>
        <dbReference type="RefSeq" id="XP_046602196.1"/>
    </source>
</evidence>
<evidence type="ECO:0000313" key="2">
    <source>
        <dbReference type="Proteomes" id="UP000829291"/>
    </source>
</evidence>
<dbReference type="Pfam" id="PF16087">
    <property type="entry name" value="DUF4817"/>
    <property type="match status" value="1"/>
</dbReference>
<organism evidence="2 3">
    <name type="scientific">Neodiprion lecontei</name>
    <name type="common">Redheaded pine sawfly</name>
    <dbReference type="NCBI Taxonomy" id="441921"/>
    <lineage>
        <taxon>Eukaryota</taxon>
        <taxon>Metazoa</taxon>
        <taxon>Ecdysozoa</taxon>
        <taxon>Arthropoda</taxon>
        <taxon>Hexapoda</taxon>
        <taxon>Insecta</taxon>
        <taxon>Pterygota</taxon>
        <taxon>Neoptera</taxon>
        <taxon>Endopterygota</taxon>
        <taxon>Hymenoptera</taxon>
        <taxon>Tenthredinoidea</taxon>
        <taxon>Diprionidae</taxon>
        <taxon>Diprioninae</taxon>
        <taxon>Neodiprion</taxon>
    </lineage>
</organism>